<dbReference type="InterPro" id="IPR044660">
    <property type="entry name" value="IBH1-like"/>
</dbReference>
<evidence type="ECO:0000259" key="3">
    <source>
        <dbReference type="Pfam" id="PF26576"/>
    </source>
</evidence>
<evidence type="ECO:0000313" key="4">
    <source>
        <dbReference type="EMBL" id="KAL0924460.1"/>
    </source>
</evidence>
<comment type="caution">
    <text evidence="4">The sequence shown here is derived from an EMBL/GenBank/DDBJ whole genome shotgun (WGS) entry which is preliminary data.</text>
</comment>
<evidence type="ECO:0000256" key="2">
    <source>
        <dbReference type="ARBA" id="ARBA00023163"/>
    </source>
</evidence>
<dbReference type="InterPro" id="IPR059002">
    <property type="entry name" value="IBH1_N"/>
</dbReference>
<gene>
    <name evidence="4" type="ORF">M5K25_005291</name>
</gene>
<reference evidence="4 5" key="1">
    <citation type="journal article" date="2024" name="Plant Biotechnol. J.">
        <title>Dendrobium thyrsiflorum genome and its molecular insights into genes involved in important horticultural traits.</title>
        <authorList>
            <person name="Chen B."/>
            <person name="Wang J.Y."/>
            <person name="Zheng P.J."/>
            <person name="Li K.L."/>
            <person name="Liang Y.M."/>
            <person name="Chen X.F."/>
            <person name="Zhang C."/>
            <person name="Zhao X."/>
            <person name="He X."/>
            <person name="Zhang G.Q."/>
            <person name="Liu Z.J."/>
            <person name="Xu Q."/>
        </authorList>
    </citation>
    <scope>NUCLEOTIDE SEQUENCE [LARGE SCALE GENOMIC DNA]</scope>
    <source>
        <strain evidence="4">GZMU011</strain>
    </source>
</reference>
<dbReference type="PANTHER" id="PTHR33124">
    <property type="entry name" value="TRANSCRIPTION FACTOR IBH1-LIKE 1"/>
    <property type="match status" value="1"/>
</dbReference>
<keyword evidence="5" id="KW-1185">Reference proteome</keyword>
<keyword evidence="1" id="KW-0805">Transcription regulation</keyword>
<dbReference type="Proteomes" id="UP001552299">
    <property type="component" value="Unassembled WGS sequence"/>
</dbReference>
<accession>A0ABD0VHK3</accession>
<feature type="domain" description="IBH1-like N-terminal" evidence="3">
    <location>
        <begin position="22"/>
        <end position="73"/>
    </location>
</feature>
<dbReference type="AlphaFoldDB" id="A0ABD0VHK3"/>
<dbReference type="EMBL" id="JANQDX010000005">
    <property type="protein sequence ID" value="KAL0924460.1"/>
    <property type="molecule type" value="Genomic_DNA"/>
</dbReference>
<dbReference type="PANTHER" id="PTHR33124:SF40">
    <property type="entry name" value="TRANSCRIPTION FACTOR IBH1"/>
    <property type="match status" value="1"/>
</dbReference>
<protein>
    <recommendedName>
        <fullName evidence="3">IBH1-like N-terminal domain-containing protein</fullName>
    </recommendedName>
</protein>
<dbReference type="Pfam" id="PF26576">
    <property type="entry name" value="IBH1_N"/>
    <property type="match status" value="1"/>
</dbReference>
<evidence type="ECO:0000313" key="5">
    <source>
        <dbReference type="Proteomes" id="UP001552299"/>
    </source>
</evidence>
<sequence>MKQNKNTSSNPNPRKASMQTYHFLRSLAHINLTTPLSALHRRSRAIRRAAYVSMARAASPRRMWTRAILGRLQLLRRGRLLRRQRSYKKKAISTPHDKLRRLVPGGEEMDFCRLLEETVDYAEFLSKQVRIMESVVVMEAESKKKEEKV</sequence>
<organism evidence="4 5">
    <name type="scientific">Dendrobium thyrsiflorum</name>
    <name type="common">Pinecone-like raceme dendrobium</name>
    <name type="synonym">Orchid</name>
    <dbReference type="NCBI Taxonomy" id="117978"/>
    <lineage>
        <taxon>Eukaryota</taxon>
        <taxon>Viridiplantae</taxon>
        <taxon>Streptophyta</taxon>
        <taxon>Embryophyta</taxon>
        <taxon>Tracheophyta</taxon>
        <taxon>Spermatophyta</taxon>
        <taxon>Magnoliopsida</taxon>
        <taxon>Liliopsida</taxon>
        <taxon>Asparagales</taxon>
        <taxon>Orchidaceae</taxon>
        <taxon>Epidendroideae</taxon>
        <taxon>Malaxideae</taxon>
        <taxon>Dendrobiinae</taxon>
        <taxon>Dendrobium</taxon>
    </lineage>
</organism>
<keyword evidence="2" id="KW-0804">Transcription</keyword>
<proteinExistence type="predicted"/>
<name>A0ABD0VHK3_DENTH</name>
<evidence type="ECO:0000256" key="1">
    <source>
        <dbReference type="ARBA" id="ARBA00023015"/>
    </source>
</evidence>